<dbReference type="EMBL" id="SRJC01000003">
    <property type="protein sequence ID" value="TGB02462.1"/>
    <property type="molecule type" value="Genomic_DNA"/>
</dbReference>
<dbReference type="InterPro" id="IPR002078">
    <property type="entry name" value="Sigma_54_int"/>
</dbReference>
<dbReference type="InterPro" id="IPR027417">
    <property type="entry name" value="P-loop_NTPase"/>
</dbReference>
<dbReference type="Gene3D" id="3.30.450.20">
    <property type="entry name" value="PAS domain"/>
    <property type="match status" value="1"/>
</dbReference>
<dbReference type="GO" id="GO:0006355">
    <property type="term" value="P:regulation of DNA-templated transcription"/>
    <property type="evidence" value="ECO:0007669"/>
    <property type="project" value="InterPro"/>
</dbReference>
<evidence type="ECO:0000259" key="7">
    <source>
        <dbReference type="PROSITE" id="PS50112"/>
    </source>
</evidence>
<evidence type="ECO:0000313" key="8">
    <source>
        <dbReference type="EMBL" id="TGB02462.1"/>
    </source>
</evidence>
<dbReference type="CDD" id="cd00130">
    <property type="entry name" value="PAS"/>
    <property type="match status" value="1"/>
</dbReference>
<dbReference type="PROSITE" id="PS50112">
    <property type="entry name" value="PAS"/>
    <property type="match status" value="1"/>
</dbReference>
<dbReference type="SUPFAM" id="SSF52540">
    <property type="entry name" value="P-loop containing nucleoside triphosphate hydrolases"/>
    <property type="match status" value="1"/>
</dbReference>
<keyword evidence="2" id="KW-0058">Aromatic hydrocarbons catabolism</keyword>
<accession>A0A4Z0H0Z4</accession>
<dbReference type="InterPro" id="IPR058031">
    <property type="entry name" value="AAA_lid_NorR"/>
</dbReference>
<dbReference type="Proteomes" id="UP000297982">
    <property type="component" value="Unassembled WGS sequence"/>
</dbReference>
<sequence>MTMKENHLFEEIVEHSVDEIFVIDRNGIVLYVNEACETNYGVQADRLIGASIKNLEDDLFTPSATLEVLKRQRPVEIMQRTTRGKRLFVKSRPVFDKETGELTKVISYARDLSDLNELRERVQKLEKQLEDQSKTQGAVFGDIIAESDEIQQVLKASSRIALTDVPVLLSGETGVGKTLLAKKIHSLSKYSDGVFQEINCAELPKQNRQIELFKYLEGGEGLVELPDRCTLLFDEISEMPLHFQANLLKTLENSDKSVRFIFSTSHNLEEKVQNGEFRGDLYYRLNILPVYIPPLRNRKNDIYPLANHFLQTFNEEYNQHKTFSPIALNALYEYEWRGNIREMENLIQRLVIMSETTEITIDQLPSIIKAGSISHAETLPEKLEQMERYLITEAYDLYGSSYKVADSLGISQSSAMRKIKKYMKS</sequence>
<reference evidence="8 9" key="1">
    <citation type="journal article" date="2003" name="Int. J. Syst. Evol. Microbiol.">
        <title>Halobacillus salinus sp. nov., isolated from a salt lake on the coast of the East Sea in Korea.</title>
        <authorList>
            <person name="Yoon J.H."/>
            <person name="Kang K.H."/>
            <person name="Park Y.H."/>
        </authorList>
    </citation>
    <scope>NUCLEOTIDE SEQUENCE [LARGE SCALE GENOMIC DNA]</scope>
    <source>
        <strain evidence="8 9">HSL-3</strain>
    </source>
</reference>
<evidence type="ECO:0000256" key="1">
    <source>
        <dbReference type="ARBA" id="ARBA00022741"/>
    </source>
</evidence>
<dbReference type="InterPro" id="IPR009057">
    <property type="entry name" value="Homeodomain-like_sf"/>
</dbReference>
<evidence type="ECO:0000256" key="5">
    <source>
        <dbReference type="SAM" id="Coils"/>
    </source>
</evidence>
<dbReference type="InterPro" id="IPR035965">
    <property type="entry name" value="PAS-like_dom_sf"/>
</dbReference>
<feature type="domain" description="Sigma-54 factor interaction" evidence="6">
    <location>
        <begin position="143"/>
        <end position="352"/>
    </location>
</feature>
<dbReference type="GO" id="GO:0003677">
    <property type="term" value="F:DNA binding"/>
    <property type="evidence" value="ECO:0007669"/>
    <property type="project" value="UniProtKB-KW"/>
</dbReference>
<dbReference type="SUPFAM" id="SSF46689">
    <property type="entry name" value="Homeodomain-like"/>
    <property type="match status" value="1"/>
</dbReference>
<dbReference type="Pfam" id="PF13426">
    <property type="entry name" value="PAS_9"/>
    <property type="match status" value="1"/>
</dbReference>
<dbReference type="SUPFAM" id="SSF55785">
    <property type="entry name" value="PYP-like sensor domain (PAS domain)"/>
    <property type="match status" value="1"/>
</dbReference>
<dbReference type="AlphaFoldDB" id="A0A4Z0H0Z4"/>
<name>A0A4Z0H0Z4_9BACI</name>
<dbReference type="GO" id="GO:0005524">
    <property type="term" value="F:ATP binding"/>
    <property type="evidence" value="ECO:0007669"/>
    <property type="project" value="UniProtKB-KW"/>
</dbReference>
<evidence type="ECO:0000256" key="3">
    <source>
        <dbReference type="ARBA" id="ARBA00022840"/>
    </source>
</evidence>
<keyword evidence="3" id="KW-0067">ATP-binding</keyword>
<dbReference type="PANTHER" id="PTHR32071:SF121">
    <property type="entry name" value="SIGMA L-DEPENDENT TRANSCRIPTIONAL REGULATOR YQIR-RELATED"/>
    <property type="match status" value="1"/>
</dbReference>
<evidence type="ECO:0000256" key="2">
    <source>
        <dbReference type="ARBA" id="ARBA00022797"/>
    </source>
</evidence>
<dbReference type="SMART" id="SM00382">
    <property type="entry name" value="AAA"/>
    <property type="match status" value="1"/>
</dbReference>
<dbReference type="Gene3D" id="1.10.10.60">
    <property type="entry name" value="Homeodomain-like"/>
    <property type="match status" value="1"/>
</dbReference>
<dbReference type="CDD" id="cd00009">
    <property type="entry name" value="AAA"/>
    <property type="match status" value="1"/>
</dbReference>
<evidence type="ECO:0000313" key="9">
    <source>
        <dbReference type="Proteomes" id="UP000297982"/>
    </source>
</evidence>
<dbReference type="InterPro" id="IPR000014">
    <property type="entry name" value="PAS"/>
</dbReference>
<dbReference type="Gene3D" id="3.40.50.300">
    <property type="entry name" value="P-loop containing nucleotide triphosphate hydrolases"/>
    <property type="match status" value="1"/>
</dbReference>
<evidence type="ECO:0000256" key="4">
    <source>
        <dbReference type="ARBA" id="ARBA00029500"/>
    </source>
</evidence>
<dbReference type="Pfam" id="PF18024">
    <property type="entry name" value="HTH_50"/>
    <property type="match status" value="1"/>
</dbReference>
<comment type="caution">
    <text evidence="8">The sequence shown here is derived from an EMBL/GenBank/DDBJ whole genome shotgun (WGS) entry which is preliminary data.</text>
</comment>
<dbReference type="InterPro" id="IPR030828">
    <property type="entry name" value="HTH_TyrR"/>
</dbReference>
<organism evidence="8 9">
    <name type="scientific">Halobacillus salinus</name>
    <dbReference type="NCBI Taxonomy" id="192814"/>
    <lineage>
        <taxon>Bacteria</taxon>
        <taxon>Bacillati</taxon>
        <taxon>Bacillota</taxon>
        <taxon>Bacilli</taxon>
        <taxon>Bacillales</taxon>
        <taxon>Bacillaceae</taxon>
        <taxon>Halobacillus</taxon>
    </lineage>
</organism>
<dbReference type="SMART" id="SM00091">
    <property type="entry name" value="PAS"/>
    <property type="match status" value="1"/>
</dbReference>
<dbReference type="Pfam" id="PF25601">
    <property type="entry name" value="AAA_lid_14"/>
    <property type="match status" value="1"/>
</dbReference>
<dbReference type="NCBIfam" id="TIGR00229">
    <property type="entry name" value="sensory_box"/>
    <property type="match status" value="1"/>
</dbReference>
<dbReference type="InterPro" id="IPR025662">
    <property type="entry name" value="Sigma_54_int_dom_ATP-bd_1"/>
</dbReference>
<evidence type="ECO:0000259" key="6">
    <source>
        <dbReference type="PROSITE" id="PS50045"/>
    </source>
</evidence>
<feature type="coiled-coil region" evidence="5">
    <location>
        <begin position="108"/>
        <end position="135"/>
    </location>
</feature>
<dbReference type="PANTHER" id="PTHR32071">
    <property type="entry name" value="TRANSCRIPTIONAL REGULATORY PROTEIN"/>
    <property type="match status" value="1"/>
</dbReference>
<keyword evidence="1" id="KW-0547">Nucleotide-binding</keyword>
<dbReference type="Pfam" id="PF00158">
    <property type="entry name" value="Sigma54_activat"/>
    <property type="match status" value="1"/>
</dbReference>
<keyword evidence="9" id="KW-1185">Reference proteome</keyword>
<proteinExistence type="predicted"/>
<dbReference type="PROSITE" id="PS50045">
    <property type="entry name" value="SIGMA54_INTERACT_4"/>
    <property type="match status" value="1"/>
</dbReference>
<feature type="domain" description="PAS" evidence="7">
    <location>
        <begin position="5"/>
        <end position="85"/>
    </location>
</feature>
<gene>
    <name evidence="8" type="ORF">E4663_14090</name>
</gene>
<dbReference type="InterPro" id="IPR003593">
    <property type="entry name" value="AAA+_ATPase"/>
</dbReference>
<dbReference type="Gene3D" id="1.10.8.60">
    <property type="match status" value="1"/>
</dbReference>
<protein>
    <recommendedName>
        <fullName evidence="4">HTH-type transcriptional regulatory protein TyrR</fullName>
    </recommendedName>
</protein>
<keyword evidence="5" id="KW-0175">Coiled coil</keyword>
<dbReference type="PROSITE" id="PS00675">
    <property type="entry name" value="SIGMA54_INTERACT_1"/>
    <property type="match status" value="1"/>
</dbReference>